<gene>
    <name evidence="1" type="ORF">FD25_GL001889</name>
</gene>
<dbReference type="PATRIC" id="fig|1423715.3.peg.1938"/>
<proteinExistence type="predicted"/>
<keyword evidence="2" id="KW-1185">Reference proteome</keyword>
<evidence type="ECO:0000313" key="1">
    <source>
        <dbReference type="EMBL" id="KRK96395.1"/>
    </source>
</evidence>
<name>A0A0R1LKB5_9LACO</name>
<evidence type="ECO:0000313" key="2">
    <source>
        <dbReference type="Proteomes" id="UP000051955"/>
    </source>
</evidence>
<protein>
    <submittedName>
        <fullName evidence="1">Uncharacterized protein</fullName>
    </submittedName>
</protein>
<accession>A0A0R1LKB5</accession>
<reference evidence="1 2" key="1">
    <citation type="journal article" date="2015" name="Genome Announc.">
        <title>Expanding the biotechnology potential of lactobacilli through comparative genomics of 213 strains and associated genera.</title>
        <authorList>
            <person name="Sun Z."/>
            <person name="Harris H.M."/>
            <person name="McCann A."/>
            <person name="Guo C."/>
            <person name="Argimon S."/>
            <person name="Zhang W."/>
            <person name="Yang X."/>
            <person name="Jeffery I.B."/>
            <person name="Cooney J.C."/>
            <person name="Kagawa T.F."/>
            <person name="Liu W."/>
            <person name="Song Y."/>
            <person name="Salvetti E."/>
            <person name="Wrobel A."/>
            <person name="Rasinkangas P."/>
            <person name="Parkhill J."/>
            <person name="Rea M.C."/>
            <person name="O'Sullivan O."/>
            <person name="Ritari J."/>
            <person name="Douillard F.P."/>
            <person name="Paul Ross R."/>
            <person name="Yang R."/>
            <person name="Briner A.E."/>
            <person name="Felis G.E."/>
            <person name="de Vos W.M."/>
            <person name="Barrangou R."/>
            <person name="Klaenhammer T.R."/>
            <person name="Caufield P.W."/>
            <person name="Cui Y."/>
            <person name="Zhang H."/>
            <person name="O'Toole P.W."/>
        </authorList>
    </citation>
    <scope>NUCLEOTIDE SEQUENCE [LARGE SCALE GENOMIC DNA]</scope>
    <source>
        <strain evidence="1 2">DSM 19394</strain>
    </source>
</reference>
<dbReference type="STRING" id="1423715.FD25_GL001889"/>
<dbReference type="AlphaFoldDB" id="A0A0R1LKB5"/>
<dbReference type="Proteomes" id="UP000051955">
    <property type="component" value="Unassembled WGS sequence"/>
</dbReference>
<comment type="caution">
    <text evidence="1">The sequence shown here is derived from an EMBL/GenBank/DDBJ whole genome shotgun (WGS) entry which is preliminary data.</text>
</comment>
<sequence>MEPVASDTKFAVVSPYNNPTCDLPKHAYQGQRVPLNPISAISQNRLITEMTLMLAR</sequence>
<organism evidence="1 2">
    <name type="scientific">Levilactobacillus acidifarinae DSM 19394 = JCM 15949</name>
    <dbReference type="NCBI Taxonomy" id="1423715"/>
    <lineage>
        <taxon>Bacteria</taxon>
        <taxon>Bacillati</taxon>
        <taxon>Bacillota</taxon>
        <taxon>Bacilli</taxon>
        <taxon>Lactobacillales</taxon>
        <taxon>Lactobacillaceae</taxon>
        <taxon>Levilactobacillus</taxon>
    </lineage>
</organism>
<dbReference type="EMBL" id="AZDV01000003">
    <property type="protein sequence ID" value="KRK96395.1"/>
    <property type="molecule type" value="Genomic_DNA"/>
</dbReference>